<reference evidence="2 3" key="1">
    <citation type="journal article" date="2016" name="Nat. Commun.">
        <title>Thousands of microbial genomes shed light on interconnected biogeochemical processes in an aquifer system.</title>
        <authorList>
            <person name="Anantharaman K."/>
            <person name="Brown C.T."/>
            <person name="Hug L.A."/>
            <person name="Sharon I."/>
            <person name="Castelle C.J."/>
            <person name="Probst A.J."/>
            <person name="Thomas B.C."/>
            <person name="Singh A."/>
            <person name="Wilkins M.J."/>
            <person name="Karaoz U."/>
            <person name="Brodie E.L."/>
            <person name="Williams K.H."/>
            <person name="Hubbard S.S."/>
            <person name="Banfield J.F."/>
        </authorList>
    </citation>
    <scope>NUCLEOTIDE SEQUENCE [LARGE SCALE GENOMIC DNA]</scope>
</reference>
<dbReference type="SUPFAM" id="SSF56112">
    <property type="entry name" value="Protein kinase-like (PK-like)"/>
    <property type="match status" value="1"/>
</dbReference>
<evidence type="ECO:0000259" key="1">
    <source>
        <dbReference type="Pfam" id="PF12804"/>
    </source>
</evidence>
<accession>A0A1F6DBL5</accession>
<organism evidence="2 3">
    <name type="scientific">Candidatus Kaiserbacteria bacterium RIFCSPHIGHO2_01_FULL_56_24</name>
    <dbReference type="NCBI Taxonomy" id="1798487"/>
    <lineage>
        <taxon>Bacteria</taxon>
        <taxon>Candidatus Kaiseribacteriota</taxon>
    </lineage>
</organism>
<dbReference type="EMBL" id="MFLA01000026">
    <property type="protein sequence ID" value="OGG58848.1"/>
    <property type="molecule type" value="Genomic_DNA"/>
</dbReference>
<dbReference type="AlphaFoldDB" id="A0A1F6DBL5"/>
<protein>
    <recommendedName>
        <fullName evidence="1">MobA-like NTP transferase domain-containing protein</fullName>
    </recommendedName>
</protein>
<dbReference type="Gene3D" id="3.90.550.10">
    <property type="entry name" value="Spore Coat Polysaccharide Biosynthesis Protein SpsA, Chain A"/>
    <property type="match status" value="1"/>
</dbReference>
<dbReference type="InterPro" id="IPR011009">
    <property type="entry name" value="Kinase-like_dom_sf"/>
</dbReference>
<evidence type="ECO:0000313" key="3">
    <source>
        <dbReference type="Proteomes" id="UP000176377"/>
    </source>
</evidence>
<sequence>MKYKVCILAAGIGSQMGEVAEHINKAVLPVNNKAVISYIIEKFPKDTEFIIAVGHKKETITDYLSLAYPERKFKFVAIEKYSGPGSGPGYSLLQCEKHLKSPFILFTADTMVLEDIPEPDHNWLGVAPVKETEQYCTVKMKNNLIYQLDDKIKTDNKFAFIGLAGVKDHTDFFAAIRKNHESLKGEIQVTAGFAGLIEKKLTAIGFTWFDTGSLKGYLETNKNFSGGAKKFDFSKGDEFLYFVNGRVIKFFTDEQITKNRFDRAKKHLKDLAPKMEARKGNFYGYKMVPGQTMYNVLTPGIAHDFLQWAKKHLWKPVKLSPVQKKKFDTASLDFYRTKTLKRVEAFRKKTGIEKERTMINGVKVPTTAELLERIEWDRIAAATPALFHGDLQFDNVLLLDRANKGHPFMLLDWRQDFGGLTHVGDLYYDLAKLYGGTIISYALIKDGMFTFSMSETSADYKYFVKSDSIEAREELEDFIRENGYNLAKIRTLTALIFINMAPLHNEPFDLMLHHMGRSMLHKALN</sequence>
<dbReference type="Proteomes" id="UP000176377">
    <property type="component" value="Unassembled WGS sequence"/>
</dbReference>
<dbReference type="Gene3D" id="3.90.1200.10">
    <property type="match status" value="1"/>
</dbReference>
<gene>
    <name evidence="2" type="ORF">A2765_00505</name>
</gene>
<dbReference type="Pfam" id="PF12804">
    <property type="entry name" value="NTP_transf_3"/>
    <property type="match status" value="1"/>
</dbReference>
<dbReference type="GO" id="GO:0016779">
    <property type="term" value="F:nucleotidyltransferase activity"/>
    <property type="evidence" value="ECO:0007669"/>
    <property type="project" value="UniProtKB-ARBA"/>
</dbReference>
<comment type="caution">
    <text evidence="2">The sequence shown here is derived from an EMBL/GenBank/DDBJ whole genome shotgun (WGS) entry which is preliminary data.</text>
</comment>
<evidence type="ECO:0000313" key="2">
    <source>
        <dbReference type="EMBL" id="OGG58848.1"/>
    </source>
</evidence>
<feature type="domain" description="MobA-like NTP transferase" evidence="1">
    <location>
        <begin position="6"/>
        <end position="109"/>
    </location>
</feature>
<dbReference type="InterPro" id="IPR029044">
    <property type="entry name" value="Nucleotide-diphossugar_trans"/>
</dbReference>
<proteinExistence type="predicted"/>
<dbReference type="InterPro" id="IPR025877">
    <property type="entry name" value="MobA-like_NTP_Trfase"/>
</dbReference>
<name>A0A1F6DBL5_9BACT</name>
<dbReference type="SUPFAM" id="SSF53448">
    <property type="entry name" value="Nucleotide-diphospho-sugar transferases"/>
    <property type="match status" value="1"/>
</dbReference>